<dbReference type="GO" id="GO:0000398">
    <property type="term" value="P:mRNA splicing, via spliceosome"/>
    <property type="evidence" value="ECO:0007669"/>
    <property type="project" value="InterPro"/>
</dbReference>
<dbReference type="InterPro" id="IPR006973">
    <property type="entry name" value="Cwf_Cwc_15"/>
</dbReference>
<evidence type="ECO:0000313" key="2">
    <source>
        <dbReference type="EMBL" id="CAL5139171.1"/>
    </source>
</evidence>
<evidence type="ECO:0000313" key="3">
    <source>
        <dbReference type="Proteomes" id="UP001497525"/>
    </source>
</evidence>
<protein>
    <recommendedName>
        <fullName evidence="4">Phosphopantothenate-cysteine ligase</fullName>
    </recommendedName>
</protein>
<dbReference type="Proteomes" id="UP001497525">
    <property type="component" value="Unassembled WGS sequence"/>
</dbReference>
<dbReference type="SUPFAM" id="SSF102645">
    <property type="entry name" value="CoaB-like"/>
    <property type="match status" value="1"/>
</dbReference>
<evidence type="ECO:0008006" key="4">
    <source>
        <dbReference type="Google" id="ProtNLM"/>
    </source>
</evidence>
<gene>
    <name evidence="2" type="ORF">CDAUBV1_LOCUS14208</name>
</gene>
<name>A0AAV2TRJ0_CALDB</name>
<feature type="compositionally biased region" description="Basic and acidic residues" evidence="1">
    <location>
        <begin position="75"/>
        <end position="110"/>
    </location>
</feature>
<dbReference type="GO" id="GO:0005681">
    <property type="term" value="C:spliceosomal complex"/>
    <property type="evidence" value="ECO:0007669"/>
    <property type="project" value="InterPro"/>
</dbReference>
<organism evidence="2 3">
    <name type="scientific">Calicophoron daubneyi</name>
    <name type="common">Rumen fluke</name>
    <name type="synonym">Paramphistomum daubneyi</name>
    <dbReference type="NCBI Taxonomy" id="300641"/>
    <lineage>
        <taxon>Eukaryota</taxon>
        <taxon>Metazoa</taxon>
        <taxon>Spiralia</taxon>
        <taxon>Lophotrochozoa</taxon>
        <taxon>Platyhelminthes</taxon>
        <taxon>Trematoda</taxon>
        <taxon>Digenea</taxon>
        <taxon>Plagiorchiida</taxon>
        <taxon>Pronocephalata</taxon>
        <taxon>Paramphistomoidea</taxon>
        <taxon>Paramphistomidae</taxon>
        <taxon>Calicophoron</taxon>
    </lineage>
</organism>
<dbReference type="GO" id="GO:0015937">
    <property type="term" value="P:coenzyme A biosynthetic process"/>
    <property type="evidence" value="ECO:0007669"/>
    <property type="project" value="UniProtKB-ARBA"/>
</dbReference>
<proteinExistence type="predicted"/>
<sequence length="625" mass="71443">MTLPINEAQARLQERRKQYDAAQLQLIDFLTTKLSGKSSKTETQQNQAPSAYAIIKSFRNSFDAWMKCYEEATARRQVQEEPNKKRSVKLTESKDSKEISEKNEPEKEAEQNLDEGEIKNFQSIDSLPELEEKKMYLTQDKAEKGTTTLSITAAPGNTIPPATPTPVKSTRAHAPSLNTGNHAMNVRDRSEDAEKHNHEEEGENKELFLFKRTESRRERAEKAASLVAGRKVAAGSIRMENILNSNPHLNTGANPEFKVKRRVDDNVFFENYARMNTGDTSEHSREELEAWLDNIASCDVPQLDGWKRELDQWLDSVNQTDHVRNIVMITSGGTMAPLESRTVRFIDNFSTGSRGAKSAEYFLRSGYAVVFLYRYGSLLPFVRTLNQHVNDKSDHHNTVDRGQSLSYLDWFQLDRSGQHITISESVSSWLAPVLTEYQRFKCLLLPIPYETVEEYLVGLYSLSKQLVQFVNHSSRVKRSLCLYLAAAVSDFYLPDDLRPLNKIHSHGANNAPTNDPDGLTLRLRCVPKLLRPLVLDWARECFVVSFKLETDREELLPTARRSLVNRHSHLVVANLLETRFKEVWLVHQLGGIQTPRIEHIRLDSFKQDLEEELIPRLVALHQSIQ</sequence>
<feature type="region of interest" description="Disordered" evidence="1">
    <location>
        <begin position="75"/>
        <end position="126"/>
    </location>
</feature>
<dbReference type="EMBL" id="CAXLJL010000600">
    <property type="protein sequence ID" value="CAL5139171.1"/>
    <property type="molecule type" value="Genomic_DNA"/>
</dbReference>
<evidence type="ECO:0000256" key="1">
    <source>
        <dbReference type="SAM" id="MobiDB-lite"/>
    </source>
</evidence>
<feature type="region of interest" description="Disordered" evidence="1">
    <location>
        <begin position="151"/>
        <end position="183"/>
    </location>
</feature>
<dbReference type="GO" id="GO:0003824">
    <property type="term" value="F:catalytic activity"/>
    <property type="evidence" value="ECO:0007669"/>
    <property type="project" value="UniProtKB-ARBA"/>
</dbReference>
<dbReference type="Gene3D" id="3.40.50.10300">
    <property type="entry name" value="CoaB-like"/>
    <property type="match status" value="1"/>
</dbReference>
<reference evidence="2" key="1">
    <citation type="submission" date="2024-06" db="EMBL/GenBank/DDBJ databases">
        <authorList>
            <person name="Liu X."/>
            <person name="Lenzi L."/>
            <person name="Haldenby T S."/>
            <person name="Uol C."/>
        </authorList>
    </citation>
    <scope>NUCLEOTIDE SEQUENCE</scope>
</reference>
<accession>A0AAV2TRJ0</accession>
<dbReference type="InterPro" id="IPR035929">
    <property type="entry name" value="CoaB-like_sf"/>
</dbReference>
<dbReference type="Pfam" id="PF04889">
    <property type="entry name" value="Cwf_Cwc_15"/>
    <property type="match status" value="1"/>
</dbReference>
<dbReference type="AlphaFoldDB" id="A0AAV2TRJ0"/>
<comment type="caution">
    <text evidence="2">The sequence shown here is derived from an EMBL/GenBank/DDBJ whole genome shotgun (WGS) entry which is preliminary data.</text>
</comment>